<dbReference type="AlphaFoldDB" id="A0A098GC58"/>
<reference evidence="2 4" key="3">
    <citation type="submission" date="2016-10" db="EMBL/GenBank/DDBJ databases">
        <authorList>
            <person name="Varghese N."/>
            <person name="Submissions S."/>
        </authorList>
    </citation>
    <scope>NUCLEOTIDE SEQUENCE [LARGE SCALE GENOMIC DNA]</scope>
    <source>
        <strain evidence="2 4">ATCC 33218</strain>
    </source>
</reference>
<dbReference type="Proteomes" id="UP000032414">
    <property type="component" value="Chromosome I"/>
</dbReference>
<proteinExistence type="predicted"/>
<dbReference type="HOGENOM" id="CLU_3100347_0_0_6"/>
<dbReference type="EMBL" id="LN614830">
    <property type="protein sequence ID" value="CEG60074.1"/>
    <property type="molecule type" value="Genomic_DNA"/>
</dbReference>
<accession>A0A098GC58</accession>
<dbReference type="EMBL" id="FMVN01000020">
    <property type="protein sequence ID" value="SCY79418.1"/>
    <property type="molecule type" value="Genomic_DNA"/>
</dbReference>
<name>A0A098GC58_LEGMI</name>
<keyword evidence="4" id="KW-1185">Reference proteome</keyword>
<reference evidence="1" key="1">
    <citation type="submission" date="2014-09" db="EMBL/GenBank/DDBJ databases">
        <authorList>
            <person name="GOMEZ-VALERO Laura"/>
        </authorList>
    </citation>
    <scope>NUCLEOTIDE SEQUENCE</scope>
    <source>
        <strain evidence="1">ATCC33218</strain>
    </source>
</reference>
<sequence length="57" mass="6630">MRKVFRLLAVILDALVGVAEEKPAKRYMSVYEAQDKLDNGLITIREYNEAFERKDVL</sequence>
<organism evidence="1 3">
    <name type="scientific">Legionella micdadei</name>
    <name type="common">Tatlockia micdadei</name>
    <dbReference type="NCBI Taxonomy" id="451"/>
    <lineage>
        <taxon>Bacteria</taxon>
        <taxon>Pseudomonadati</taxon>
        <taxon>Pseudomonadota</taxon>
        <taxon>Gammaproteobacteria</taxon>
        <taxon>Legionellales</taxon>
        <taxon>Legionellaceae</taxon>
        <taxon>Legionella</taxon>
    </lineage>
</organism>
<dbReference type="KEGG" id="tmc:LMI_0751"/>
<dbReference type="OrthoDB" id="5642470at2"/>
<evidence type="ECO:0000313" key="1">
    <source>
        <dbReference type="EMBL" id="CEG60074.1"/>
    </source>
</evidence>
<dbReference type="RefSeq" id="WP_102010534.1">
    <property type="nucleotide sequence ID" value="NZ_CP020614.1"/>
</dbReference>
<evidence type="ECO:0000313" key="4">
    <source>
        <dbReference type="Proteomes" id="UP000182998"/>
    </source>
</evidence>
<dbReference type="PATRIC" id="fig|451.8.peg.473"/>
<reference evidence="3" key="2">
    <citation type="submission" date="2014-09" db="EMBL/GenBank/DDBJ databases">
        <authorList>
            <person name="Gomez-Valero L."/>
        </authorList>
    </citation>
    <scope>NUCLEOTIDE SEQUENCE [LARGE SCALE GENOMIC DNA]</scope>
    <source>
        <strain evidence="3">ATCC33218</strain>
    </source>
</reference>
<protein>
    <submittedName>
        <fullName evidence="1">Uncharacterized protein</fullName>
    </submittedName>
</protein>
<gene>
    <name evidence="1" type="ORF">LMI_0751</name>
    <name evidence="2" type="ORF">SAMN02982997_02946</name>
</gene>
<evidence type="ECO:0000313" key="2">
    <source>
        <dbReference type="EMBL" id="SCY79418.1"/>
    </source>
</evidence>
<evidence type="ECO:0000313" key="3">
    <source>
        <dbReference type="Proteomes" id="UP000032414"/>
    </source>
</evidence>
<dbReference type="Proteomes" id="UP000182998">
    <property type="component" value="Unassembled WGS sequence"/>
</dbReference>